<organism evidence="1 2">
    <name type="scientific">Aspergillus ochraceoroseus IBT 24754</name>
    <dbReference type="NCBI Taxonomy" id="1392256"/>
    <lineage>
        <taxon>Eukaryota</taxon>
        <taxon>Fungi</taxon>
        <taxon>Dikarya</taxon>
        <taxon>Ascomycota</taxon>
        <taxon>Pezizomycotina</taxon>
        <taxon>Eurotiomycetes</taxon>
        <taxon>Eurotiomycetidae</taxon>
        <taxon>Eurotiales</taxon>
        <taxon>Aspergillaceae</taxon>
        <taxon>Aspergillus</taxon>
        <taxon>Aspergillus subgen. Nidulantes</taxon>
    </lineage>
</organism>
<sequence length="73" mass="8464">MILFFLFFILVSHYGRLQHVGIFSLISVLSFFSNSFIFLQSLLFNFLATSSICLRLLSLMKFFEPIAPIGDFF</sequence>
<name>A0A2T5M3J6_9EURO</name>
<reference evidence="1 2" key="1">
    <citation type="journal article" date="2018" name="Proc. Natl. Acad. Sci. U.S.A.">
        <title>Linking secondary metabolites to gene clusters through genome sequencing of six diverse Aspergillus species.</title>
        <authorList>
            <person name="Kaerboelling I."/>
            <person name="Vesth T.C."/>
            <person name="Frisvad J.C."/>
            <person name="Nybo J.L."/>
            <person name="Theobald S."/>
            <person name="Kuo A."/>
            <person name="Bowyer P."/>
            <person name="Matsuda Y."/>
            <person name="Mondo S."/>
            <person name="Lyhne E.K."/>
            <person name="Kogle M.E."/>
            <person name="Clum A."/>
            <person name="Lipzen A."/>
            <person name="Salamov A."/>
            <person name="Ngan C.Y."/>
            <person name="Daum C."/>
            <person name="Chiniquy J."/>
            <person name="Barry K."/>
            <person name="LaButti K."/>
            <person name="Haridas S."/>
            <person name="Simmons B.A."/>
            <person name="Magnuson J.K."/>
            <person name="Mortensen U.H."/>
            <person name="Larsen T.O."/>
            <person name="Grigoriev I.V."/>
            <person name="Baker S.E."/>
            <person name="Andersen M.R."/>
        </authorList>
    </citation>
    <scope>NUCLEOTIDE SEQUENCE [LARGE SCALE GENOMIC DNA]</scope>
    <source>
        <strain evidence="1 2">IBT 24754</strain>
    </source>
</reference>
<dbReference type="Proteomes" id="UP000244073">
    <property type="component" value="Unassembled WGS sequence"/>
</dbReference>
<dbReference type="VEuPathDB" id="FungiDB:P175DRAFT_0157923"/>
<dbReference type="AlphaFoldDB" id="A0A2T5M3J6"/>
<dbReference type="RefSeq" id="XP_040754496.1">
    <property type="nucleotide sequence ID" value="XM_040892470.1"/>
</dbReference>
<evidence type="ECO:0000313" key="2">
    <source>
        <dbReference type="Proteomes" id="UP000244073"/>
    </source>
</evidence>
<dbReference type="GeneID" id="63809352"/>
<dbReference type="EMBL" id="MSFN02000002">
    <property type="protein sequence ID" value="PTU23104.1"/>
    <property type="molecule type" value="Genomic_DNA"/>
</dbReference>
<proteinExistence type="predicted"/>
<protein>
    <submittedName>
        <fullName evidence="1">Uncharacterized protein</fullName>
    </submittedName>
</protein>
<comment type="caution">
    <text evidence="1">The sequence shown here is derived from an EMBL/GenBank/DDBJ whole genome shotgun (WGS) entry which is preliminary data.</text>
</comment>
<gene>
    <name evidence="1" type="ORF">P175DRAFT_0157923</name>
</gene>
<accession>A0A2T5M3J6</accession>
<evidence type="ECO:0000313" key="1">
    <source>
        <dbReference type="EMBL" id="PTU23104.1"/>
    </source>
</evidence>